<dbReference type="EMBL" id="ATFE01000009">
    <property type="protein sequence ID" value="EPF28656.1"/>
    <property type="molecule type" value="Genomic_DNA"/>
</dbReference>
<accession>A0AA87NUD9</accession>
<dbReference type="InterPro" id="IPR006140">
    <property type="entry name" value="D-isomer_DH_NAD-bd"/>
</dbReference>
<dbReference type="PANTHER" id="PTHR43761:SF1">
    <property type="entry name" value="D-ISOMER SPECIFIC 2-HYDROXYACID DEHYDROGENASE CATALYTIC DOMAIN-CONTAINING PROTEIN-RELATED"/>
    <property type="match status" value="1"/>
</dbReference>
<dbReference type="Gene3D" id="3.40.50.720">
    <property type="entry name" value="NAD(P)-binding Rossmann-like Domain"/>
    <property type="match status" value="2"/>
</dbReference>
<comment type="caution">
    <text evidence="5">The sequence shown here is derived from an EMBL/GenBank/DDBJ whole genome shotgun (WGS) entry which is preliminary data.</text>
</comment>
<dbReference type="Proteomes" id="UP000014634">
    <property type="component" value="Unassembled WGS sequence"/>
</dbReference>
<dbReference type="Pfam" id="PF02826">
    <property type="entry name" value="2-Hacid_dh_C"/>
    <property type="match status" value="1"/>
</dbReference>
<keyword evidence="3" id="KW-0520">NAD</keyword>
<dbReference type="RefSeq" id="WP_016523298.1">
    <property type="nucleotide sequence ID" value="NZ_KE332517.1"/>
</dbReference>
<evidence type="ECO:0000256" key="1">
    <source>
        <dbReference type="ARBA" id="ARBA00005854"/>
    </source>
</evidence>
<evidence type="ECO:0000256" key="2">
    <source>
        <dbReference type="ARBA" id="ARBA00023002"/>
    </source>
</evidence>
<dbReference type="AlphaFoldDB" id="A0AA87NUD9"/>
<sequence>MMKYDIMHFEALGKEAEFLKNITEELQKKGALPTSFTSLITPLTIQEYLKENTVDLPDIITTKTHSKLPDTYVNNGIKKSVITRSAGYDHFEHLQYKINLASLREYCIDAVAQTAIKFLYCTTGNLNEYSDNTKIFERKNTKSFIELRKNRVATVYGVGKIGKRIYEDLEANGVTVQAVDIRENELKEMAEYKDCRFTDRDTAIVNSDILINVMNLTKDKNSRFYNAGYFDETYLLKARKPLIFINVTRGEIAPEATLLKLYREGKIIGVAADVFSQESELTDYLRANDFTGCQNENILAAKEIIDEALARKSNFYVQPHQGFNSDIAAKTKAAEAMNHVVFWLNNGKDHFKEQLPYYT</sequence>
<evidence type="ECO:0000313" key="5">
    <source>
        <dbReference type="EMBL" id="EPF28656.1"/>
    </source>
</evidence>
<organism evidence="5 6">
    <name type="scientific">Treponema medium ATCC 700293</name>
    <dbReference type="NCBI Taxonomy" id="1125700"/>
    <lineage>
        <taxon>Bacteria</taxon>
        <taxon>Pseudomonadati</taxon>
        <taxon>Spirochaetota</taxon>
        <taxon>Spirochaetia</taxon>
        <taxon>Spirochaetales</taxon>
        <taxon>Treponemataceae</taxon>
        <taxon>Treponema</taxon>
    </lineage>
</organism>
<dbReference type="InterPro" id="IPR050418">
    <property type="entry name" value="D-iso_2-hydroxyacid_DH_PdxB"/>
</dbReference>
<proteinExistence type="inferred from homology"/>
<reference evidence="5 6" key="1">
    <citation type="submission" date="2013-04" db="EMBL/GenBank/DDBJ databases">
        <title>The Genome Sequence of Treponema medium ATCC 700293.</title>
        <authorList>
            <consortium name="The Broad Institute Genomics Platform"/>
            <person name="Earl A."/>
            <person name="Ward D."/>
            <person name="Feldgarden M."/>
            <person name="Gevers D."/>
            <person name="Leonetti C."/>
            <person name="Blanton J.M."/>
            <person name="Dewhirst F.E."/>
            <person name="Izard J."/>
            <person name="Walker B."/>
            <person name="Young S."/>
            <person name="Zeng Q."/>
            <person name="Gargeya S."/>
            <person name="Fitzgerald M."/>
            <person name="Haas B."/>
            <person name="Abouelleil A."/>
            <person name="Allen A.W."/>
            <person name="Alvarado L."/>
            <person name="Arachchi H.M."/>
            <person name="Berlin A.M."/>
            <person name="Chapman S.B."/>
            <person name="Gainer-Dewar J."/>
            <person name="Goldberg J."/>
            <person name="Griggs A."/>
            <person name="Gujja S."/>
            <person name="Hansen M."/>
            <person name="Howarth C."/>
            <person name="Imamovic A."/>
            <person name="Ireland A."/>
            <person name="Larimer J."/>
            <person name="McCowan C."/>
            <person name="Murphy C."/>
            <person name="Pearson M."/>
            <person name="Poon T.W."/>
            <person name="Priest M."/>
            <person name="Roberts A."/>
            <person name="Saif S."/>
            <person name="Shea T."/>
            <person name="Sisk P."/>
            <person name="Sykes S."/>
            <person name="Wortman J."/>
            <person name="Nusbaum C."/>
            <person name="Birren B."/>
        </authorList>
    </citation>
    <scope>NUCLEOTIDE SEQUENCE [LARGE SCALE GENOMIC DNA]</scope>
    <source>
        <strain evidence="5 6">ATCC 700293</strain>
    </source>
</reference>
<feature type="domain" description="D-isomer specific 2-hydroxyacid dehydrogenase NAD-binding" evidence="4">
    <location>
        <begin position="132"/>
        <end position="322"/>
    </location>
</feature>
<dbReference type="GO" id="GO:0051287">
    <property type="term" value="F:NAD binding"/>
    <property type="evidence" value="ECO:0007669"/>
    <property type="project" value="InterPro"/>
</dbReference>
<name>A0AA87NUD9_TREMD</name>
<evidence type="ECO:0000256" key="3">
    <source>
        <dbReference type="ARBA" id="ARBA00023027"/>
    </source>
</evidence>
<dbReference type="InterPro" id="IPR036291">
    <property type="entry name" value="NAD(P)-bd_dom_sf"/>
</dbReference>
<comment type="similarity">
    <text evidence="1">Belongs to the D-isomer specific 2-hydroxyacid dehydrogenase family.</text>
</comment>
<gene>
    <name evidence="5" type="ORF">HMPREF9195_01354</name>
</gene>
<protein>
    <recommendedName>
        <fullName evidence="4">D-isomer specific 2-hydroxyacid dehydrogenase NAD-binding domain-containing protein</fullName>
    </recommendedName>
</protein>
<keyword evidence="2" id="KW-0560">Oxidoreductase</keyword>
<dbReference type="SUPFAM" id="SSF51735">
    <property type="entry name" value="NAD(P)-binding Rossmann-fold domains"/>
    <property type="match status" value="1"/>
</dbReference>
<dbReference type="GO" id="GO:0016491">
    <property type="term" value="F:oxidoreductase activity"/>
    <property type="evidence" value="ECO:0007669"/>
    <property type="project" value="UniProtKB-KW"/>
</dbReference>
<evidence type="ECO:0000313" key="6">
    <source>
        <dbReference type="Proteomes" id="UP000014634"/>
    </source>
</evidence>
<evidence type="ECO:0000259" key="4">
    <source>
        <dbReference type="Pfam" id="PF02826"/>
    </source>
</evidence>
<dbReference type="PANTHER" id="PTHR43761">
    <property type="entry name" value="D-ISOMER SPECIFIC 2-HYDROXYACID DEHYDROGENASE FAMILY PROTEIN (AFU_ORTHOLOGUE AFUA_1G13630)"/>
    <property type="match status" value="1"/>
</dbReference>